<feature type="domain" description="RCK C-terminal" evidence="9">
    <location>
        <begin position="140"/>
        <end position="224"/>
    </location>
</feature>
<keyword evidence="5" id="KW-0520">NAD</keyword>
<dbReference type="Proteomes" id="UP000579647">
    <property type="component" value="Unassembled WGS sequence"/>
</dbReference>
<feature type="domain" description="RCK N-terminal" evidence="8">
    <location>
        <begin position="3"/>
        <end position="120"/>
    </location>
</feature>
<reference evidence="10 11" key="1">
    <citation type="submission" date="2020-08" db="EMBL/GenBank/DDBJ databases">
        <title>Sequencing the genomes of 1000 actinobacteria strains.</title>
        <authorList>
            <person name="Klenk H.-P."/>
        </authorList>
    </citation>
    <scope>NUCLEOTIDE SEQUENCE [LARGE SCALE GENOMIC DNA]</scope>
    <source>
        <strain evidence="10 11">DSM 44598</strain>
    </source>
</reference>
<organism evidence="10 11">
    <name type="scientific">Nocardiopsis metallicus</name>
    <dbReference type="NCBI Taxonomy" id="179819"/>
    <lineage>
        <taxon>Bacteria</taxon>
        <taxon>Bacillati</taxon>
        <taxon>Actinomycetota</taxon>
        <taxon>Actinomycetes</taxon>
        <taxon>Streptosporangiales</taxon>
        <taxon>Nocardiopsidaceae</taxon>
        <taxon>Nocardiopsis</taxon>
    </lineage>
</organism>
<dbReference type="Pfam" id="PF02254">
    <property type="entry name" value="TrkA_N"/>
    <property type="match status" value="1"/>
</dbReference>
<sequence>MGEMRIAIAGAGSVGRSIATELAGSGHDVLLIDRDTRAIGVDDLPQVEWLLADACELATLEDARLGDFDVVIAASSDDKVNLVVSLLAKTEFGVEQVIARINDPDNEWLFNDSWGVDLAVSPPRLIADLVDGVAEEEDYVEEGTLPPLPGAEIAESVLHAASPFVGSVESELTGALPAGVALVAVVGSGGVRPPDPERTLSVGNTVVFLAEPEALGPLEELLGPADGTVPDDAEGTEGSGTAEEAASPGAQA</sequence>
<dbReference type="PROSITE" id="PS51201">
    <property type="entry name" value="RCK_N"/>
    <property type="match status" value="1"/>
</dbReference>
<evidence type="ECO:0000259" key="9">
    <source>
        <dbReference type="PROSITE" id="PS51202"/>
    </source>
</evidence>
<evidence type="ECO:0000259" key="8">
    <source>
        <dbReference type="PROSITE" id="PS51201"/>
    </source>
</evidence>
<evidence type="ECO:0000256" key="4">
    <source>
        <dbReference type="ARBA" id="ARBA00022958"/>
    </source>
</evidence>
<accession>A0A840W2T7</accession>
<dbReference type="PRINTS" id="PR00335">
    <property type="entry name" value="KUPTAKETRKA"/>
</dbReference>
<dbReference type="InterPro" id="IPR006036">
    <property type="entry name" value="K_uptake_TrkA"/>
</dbReference>
<dbReference type="PANTHER" id="PTHR43833">
    <property type="entry name" value="POTASSIUM CHANNEL PROTEIN 2-RELATED-RELATED"/>
    <property type="match status" value="1"/>
</dbReference>
<feature type="compositionally biased region" description="Low complexity" evidence="7">
    <location>
        <begin position="239"/>
        <end position="252"/>
    </location>
</feature>
<dbReference type="GO" id="GO:0005886">
    <property type="term" value="C:plasma membrane"/>
    <property type="evidence" value="ECO:0007669"/>
    <property type="project" value="InterPro"/>
</dbReference>
<dbReference type="PROSITE" id="PS51202">
    <property type="entry name" value="RCK_C"/>
    <property type="match status" value="1"/>
</dbReference>
<keyword evidence="11" id="KW-1185">Reference proteome</keyword>
<evidence type="ECO:0000256" key="1">
    <source>
        <dbReference type="ARBA" id="ARBA00017378"/>
    </source>
</evidence>
<keyword evidence="4" id="KW-0630">Potassium</keyword>
<evidence type="ECO:0000313" key="11">
    <source>
        <dbReference type="Proteomes" id="UP000579647"/>
    </source>
</evidence>
<evidence type="ECO:0000256" key="5">
    <source>
        <dbReference type="ARBA" id="ARBA00023027"/>
    </source>
</evidence>
<dbReference type="SUPFAM" id="SSF51735">
    <property type="entry name" value="NAD(P)-binding Rossmann-fold domains"/>
    <property type="match status" value="1"/>
</dbReference>
<dbReference type="InterPro" id="IPR003148">
    <property type="entry name" value="RCK_N"/>
</dbReference>
<evidence type="ECO:0000256" key="3">
    <source>
        <dbReference type="ARBA" id="ARBA00022538"/>
    </source>
</evidence>
<protein>
    <recommendedName>
        <fullName evidence="1">Trk system potassium uptake protein TrkA</fullName>
    </recommendedName>
</protein>
<evidence type="ECO:0000256" key="6">
    <source>
        <dbReference type="ARBA" id="ARBA00023065"/>
    </source>
</evidence>
<comment type="caution">
    <text evidence="10">The sequence shown here is derived from an EMBL/GenBank/DDBJ whole genome shotgun (WGS) entry which is preliminary data.</text>
</comment>
<keyword evidence="3" id="KW-0633">Potassium transport</keyword>
<name>A0A840W2T7_9ACTN</name>
<dbReference type="InterPro" id="IPR050721">
    <property type="entry name" value="Trk_Ktr_HKT_K-transport"/>
</dbReference>
<evidence type="ECO:0000313" key="10">
    <source>
        <dbReference type="EMBL" id="MBB5491159.1"/>
    </source>
</evidence>
<dbReference type="SUPFAM" id="SSF116726">
    <property type="entry name" value="TrkA C-terminal domain-like"/>
    <property type="match status" value="1"/>
</dbReference>
<dbReference type="EMBL" id="JACHDO010000001">
    <property type="protein sequence ID" value="MBB5491159.1"/>
    <property type="molecule type" value="Genomic_DNA"/>
</dbReference>
<keyword evidence="2" id="KW-0813">Transport</keyword>
<dbReference type="InterPro" id="IPR036721">
    <property type="entry name" value="RCK_C_sf"/>
</dbReference>
<dbReference type="PANTHER" id="PTHR43833:SF5">
    <property type="entry name" value="TRK SYSTEM POTASSIUM UPTAKE PROTEIN TRKA"/>
    <property type="match status" value="1"/>
</dbReference>
<dbReference type="InterPro" id="IPR006037">
    <property type="entry name" value="RCK_C"/>
</dbReference>
<evidence type="ECO:0000256" key="2">
    <source>
        <dbReference type="ARBA" id="ARBA00022448"/>
    </source>
</evidence>
<proteinExistence type="predicted"/>
<keyword evidence="6" id="KW-0406">Ion transport</keyword>
<gene>
    <name evidence="10" type="ORF">HNR07_002296</name>
</gene>
<dbReference type="Gene3D" id="3.40.50.720">
    <property type="entry name" value="NAD(P)-binding Rossmann-like Domain"/>
    <property type="match status" value="1"/>
</dbReference>
<dbReference type="InterPro" id="IPR036291">
    <property type="entry name" value="NAD(P)-bd_dom_sf"/>
</dbReference>
<dbReference type="GO" id="GO:0015079">
    <property type="term" value="F:potassium ion transmembrane transporter activity"/>
    <property type="evidence" value="ECO:0007669"/>
    <property type="project" value="InterPro"/>
</dbReference>
<evidence type="ECO:0000256" key="7">
    <source>
        <dbReference type="SAM" id="MobiDB-lite"/>
    </source>
</evidence>
<feature type="region of interest" description="Disordered" evidence="7">
    <location>
        <begin position="219"/>
        <end position="252"/>
    </location>
</feature>
<dbReference type="AlphaFoldDB" id="A0A840W2T7"/>